<reference evidence="3" key="1">
    <citation type="submission" date="2020-03" db="EMBL/GenBank/DDBJ databases">
        <title>Studies in the Genomics of Life Span.</title>
        <authorList>
            <person name="Glass D."/>
        </authorList>
    </citation>
    <scope>NUCLEOTIDE SEQUENCE</scope>
    <source>
        <strain evidence="3">SUZIE</strain>
        <tissue evidence="3">Muscle</tissue>
    </source>
</reference>
<protein>
    <submittedName>
        <fullName evidence="3">Transmembrane and TPR repeat-containing protein 1</fullName>
    </submittedName>
</protein>
<feature type="transmembrane region" description="Helical" evidence="2">
    <location>
        <begin position="82"/>
        <end position="100"/>
    </location>
</feature>
<evidence type="ECO:0000313" key="4">
    <source>
        <dbReference type="Proteomes" id="UP001166674"/>
    </source>
</evidence>
<sequence>MTGSGQYSSSRDHLGHEELSHHPSCSFDGLVELTLPNSLQETGAQGSLVGLLFLVFLFIPASNIFFRVGFVVAERVLYTPSMGYCILFVHGLSKLCIWLNRCGATTLIVSTVLLLLLFSWKTVKQNEIWLSREYLFRSGVQMLPHNAKVPYNYAKFLKDQCRTRKPSTTTEQPSSKHLAGRALDVVL</sequence>
<name>A0AA41MKD8_SCICA</name>
<feature type="compositionally biased region" description="Basic and acidic residues" evidence="1">
    <location>
        <begin position="10"/>
        <end position="20"/>
    </location>
</feature>
<gene>
    <name evidence="3" type="ORF">SUZIE_123635</name>
</gene>
<dbReference type="Proteomes" id="UP001166674">
    <property type="component" value="Unassembled WGS sequence"/>
</dbReference>
<dbReference type="InterPro" id="IPR052943">
    <property type="entry name" value="TMTC_O-mannosyl-trnsfr"/>
</dbReference>
<accession>A0AA41MKD8</accession>
<dbReference type="GO" id="GO:0000030">
    <property type="term" value="F:mannosyltransferase activity"/>
    <property type="evidence" value="ECO:0007669"/>
    <property type="project" value="TreeGrafter"/>
</dbReference>
<dbReference type="PANTHER" id="PTHR44809">
    <property type="match status" value="1"/>
</dbReference>
<evidence type="ECO:0000313" key="3">
    <source>
        <dbReference type="EMBL" id="MBZ3873577.1"/>
    </source>
</evidence>
<evidence type="ECO:0000256" key="1">
    <source>
        <dbReference type="SAM" id="MobiDB-lite"/>
    </source>
</evidence>
<dbReference type="PANTHER" id="PTHR44809:SF1">
    <property type="entry name" value="PROTEIN O-MANNOSYL-TRANSFERASE TMTC1"/>
    <property type="match status" value="1"/>
</dbReference>
<feature type="region of interest" description="Disordered" evidence="1">
    <location>
        <begin position="1"/>
        <end position="20"/>
    </location>
</feature>
<evidence type="ECO:0000256" key="2">
    <source>
        <dbReference type="SAM" id="Phobius"/>
    </source>
</evidence>
<feature type="transmembrane region" description="Helical" evidence="2">
    <location>
        <begin position="48"/>
        <end position="70"/>
    </location>
</feature>
<comment type="caution">
    <text evidence="3">The sequence shown here is derived from an EMBL/GenBank/DDBJ whole genome shotgun (WGS) entry which is preliminary data.</text>
</comment>
<proteinExistence type="predicted"/>
<dbReference type="AlphaFoldDB" id="A0AA41MKD8"/>
<organism evidence="3 4">
    <name type="scientific">Sciurus carolinensis</name>
    <name type="common">Eastern gray squirrel</name>
    <dbReference type="NCBI Taxonomy" id="30640"/>
    <lineage>
        <taxon>Eukaryota</taxon>
        <taxon>Metazoa</taxon>
        <taxon>Chordata</taxon>
        <taxon>Craniata</taxon>
        <taxon>Vertebrata</taxon>
        <taxon>Euteleostomi</taxon>
        <taxon>Mammalia</taxon>
        <taxon>Eutheria</taxon>
        <taxon>Euarchontoglires</taxon>
        <taxon>Glires</taxon>
        <taxon>Rodentia</taxon>
        <taxon>Sciuromorpha</taxon>
        <taxon>Sciuridae</taxon>
        <taxon>Sciurinae</taxon>
        <taxon>Sciurini</taxon>
        <taxon>Sciurus</taxon>
    </lineage>
</organism>
<dbReference type="EMBL" id="JAATJV010208500">
    <property type="protein sequence ID" value="MBZ3873577.1"/>
    <property type="molecule type" value="Genomic_DNA"/>
</dbReference>
<keyword evidence="4" id="KW-1185">Reference proteome</keyword>
<feature type="transmembrane region" description="Helical" evidence="2">
    <location>
        <begin position="106"/>
        <end position="123"/>
    </location>
</feature>
<dbReference type="GO" id="GO:0035269">
    <property type="term" value="P:protein O-linked glycosylation via mannose"/>
    <property type="evidence" value="ECO:0007669"/>
    <property type="project" value="TreeGrafter"/>
</dbReference>
<keyword evidence="2 3" id="KW-0812">Transmembrane</keyword>
<keyword evidence="2" id="KW-0472">Membrane</keyword>
<keyword evidence="2" id="KW-1133">Transmembrane helix</keyword>